<dbReference type="EMBL" id="CAJOBH010126468">
    <property type="protein sequence ID" value="CAF4736956.1"/>
    <property type="molecule type" value="Genomic_DNA"/>
</dbReference>
<evidence type="ECO:0000313" key="5">
    <source>
        <dbReference type="EMBL" id="CAF5027925.1"/>
    </source>
</evidence>
<dbReference type="OrthoDB" id="10062904at2759"/>
<proteinExistence type="predicted"/>
<evidence type="ECO:0000313" key="6">
    <source>
        <dbReference type="Proteomes" id="UP000663855"/>
    </source>
</evidence>
<dbReference type="EMBL" id="CAJNOW010012201">
    <property type="protein sequence ID" value="CAF1607468.1"/>
    <property type="molecule type" value="Genomic_DNA"/>
</dbReference>
<dbReference type="EMBL" id="CAJNOV010017143">
    <property type="protein sequence ID" value="CAF1600621.1"/>
    <property type="molecule type" value="Genomic_DNA"/>
</dbReference>
<gene>
    <name evidence="4" type="ORF">BYL167_LOCUS45517</name>
    <name evidence="1" type="ORF">CJN711_LOCUS35143</name>
    <name evidence="2" type="ORF">KQP761_LOCUS22965</name>
    <name evidence="3" type="ORF">MBJ925_LOCUS37299</name>
    <name evidence="5" type="ORF">SMN809_LOCUS57962</name>
</gene>
<reference evidence="1" key="1">
    <citation type="submission" date="2021-02" db="EMBL/GenBank/DDBJ databases">
        <authorList>
            <person name="Nowell W R."/>
        </authorList>
    </citation>
    <scope>NUCLEOTIDE SEQUENCE</scope>
</reference>
<evidence type="ECO:0000313" key="1">
    <source>
        <dbReference type="EMBL" id="CAF1600621.1"/>
    </source>
</evidence>
<sequence>MQEFEAIDTSKKISCSGRACAKCGECRDWFYTGDPDSWYWIGKVKTWNYTDWRLYNEKRLYEWFQKRNDGATCWIDDNNNNHTYGKVYVDDRGFDVPETEVTIGHDGVVRCKNGSVCRGGASPVTHTYDRVQGFYRDGSYYSGLNGDYGAHFHHISPTPRPGHNNSGVYMCYLVCLCLSNQKPYK</sequence>
<evidence type="ECO:0000313" key="3">
    <source>
        <dbReference type="EMBL" id="CAF2240017.1"/>
    </source>
</evidence>
<dbReference type="Proteomes" id="UP000681967">
    <property type="component" value="Unassembled WGS sequence"/>
</dbReference>
<comment type="caution">
    <text evidence="1">The sequence shown here is derived from an EMBL/GenBank/DDBJ whole genome shotgun (WGS) entry which is preliminary data.</text>
</comment>
<dbReference type="AlphaFoldDB" id="A0A816AS18"/>
<dbReference type="Proteomes" id="UP000663834">
    <property type="component" value="Unassembled WGS sequence"/>
</dbReference>
<name>A0A816AS18_9BILA</name>
<evidence type="ECO:0000313" key="2">
    <source>
        <dbReference type="EMBL" id="CAF1607468.1"/>
    </source>
</evidence>
<dbReference type="Proteomes" id="UP000676336">
    <property type="component" value="Unassembled WGS sequence"/>
</dbReference>
<dbReference type="Proteomes" id="UP000663824">
    <property type="component" value="Unassembled WGS sequence"/>
</dbReference>
<dbReference type="Proteomes" id="UP000663855">
    <property type="component" value="Unassembled WGS sequence"/>
</dbReference>
<dbReference type="EMBL" id="CAJOBI010215238">
    <property type="protein sequence ID" value="CAF5027925.1"/>
    <property type="molecule type" value="Genomic_DNA"/>
</dbReference>
<dbReference type="EMBL" id="CAJNRE010020746">
    <property type="protein sequence ID" value="CAF2240017.1"/>
    <property type="molecule type" value="Genomic_DNA"/>
</dbReference>
<organism evidence="1 6">
    <name type="scientific">Rotaria magnacalcarata</name>
    <dbReference type="NCBI Taxonomy" id="392030"/>
    <lineage>
        <taxon>Eukaryota</taxon>
        <taxon>Metazoa</taxon>
        <taxon>Spiralia</taxon>
        <taxon>Gnathifera</taxon>
        <taxon>Rotifera</taxon>
        <taxon>Eurotatoria</taxon>
        <taxon>Bdelloidea</taxon>
        <taxon>Philodinida</taxon>
        <taxon>Philodinidae</taxon>
        <taxon>Rotaria</taxon>
    </lineage>
</organism>
<protein>
    <submittedName>
        <fullName evidence="1">Uncharacterized protein</fullName>
    </submittedName>
</protein>
<evidence type="ECO:0000313" key="4">
    <source>
        <dbReference type="EMBL" id="CAF4736956.1"/>
    </source>
</evidence>
<accession>A0A816AS18</accession>